<keyword evidence="4" id="KW-1185">Reference proteome</keyword>
<protein>
    <submittedName>
        <fullName evidence="3">Glycosyl transferase family protein</fullName>
    </submittedName>
</protein>
<name>A0A158AHT3_9BURK</name>
<dbReference type="STRING" id="1777137.AWB76_02330"/>
<dbReference type="EMBL" id="FCOI02000006">
    <property type="protein sequence ID" value="SAK56637.1"/>
    <property type="molecule type" value="Genomic_DNA"/>
</dbReference>
<dbReference type="PANTHER" id="PTHR30160">
    <property type="entry name" value="TETRAACYLDISACCHARIDE 4'-KINASE-RELATED"/>
    <property type="match status" value="1"/>
</dbReference>
<evidence type="ECO:0000256" key="2">
    <source>
        <dbReference type="ARBA" id="ARBA00022679"/>
    </source>
</evidence>
<dbReference type="OrthoDB" id="9797795at2"/>
<dbReference type="Gene3D" id="3.40.50.2000">
    <property type="entry name" value="Glycogen Phosphorylase B"/>
    <property type="match status" value="2"/>
</dbReference>
<evidence type="ECO:0000313" key="3">
    <source>
        <dbReference type="EMBL" id="SAK56637.1"/>
    </source>
</evidence>
<dbReference type="InterPro" id="IPR002201">
    <property type="entry name" value="Glyco_trans_9"/>
</dbReference>
<dbReference type="CDD" id="cd03789">
    <property type="entry name" value="GT9_LPS_heptosyltransferase"/>
    <property type="match status" value="1"/>
</dbReference>
<dbReference type="GO" id="GO:0009244">
    <property type="term" value="P:lipopolysaccharide core region biosynthetic process"/>
    <property type="evidence" value="ECO:0007669"/>
    <property type="project" value="TreeGrafter"/>
</dbReference>
<dbReference type="AlphaFoldDB" id="A0A158AHT3"/>
<keyword evidence="1" id="KW-0328">Glycosyltransferase</keyword>
<reference evidence="4" key="1">
    <citation type="submission" date="2016-01" db="EMBL/GenBank/DDBJ databases">
        <authorList>
            <person name="Peeters Charlotte."/>
        </authorList>
    </citation>
    <scope>NUCLEOTIDE SEQUENCE [LARGE SCALE GENOMIC DNA]</scope>
</reference>
<dbReference type="InterPro" id="IPR051199">
    <property type="entry name" value="LPS_LOS_Heptosyltrfase"/>
</dbReference>
<keyword evidence="2 3" id="KW-0808">Transferase</keyword>
<dbReference type="Pfam" id="PF01075">
    <property type="entry name" value="Glyco_transf_9"/>
    <property type="match status" value="1"/>
</dbReference>
<gene>
    <name evidence="3" type="ORF">AWB76_02330</name>
</gene>
<accession>A0A158AHT3</accession>
<dbReference type="GO" id="GO:0008713">
    <property type="term" value="F:ADP-heptose-lipopolysaccharide heptosyltransferase activity"/>
    <property type="evidence" value="ECO:0007669"/>
    <property type="project" value="TreeGrafter"/>
</dbReference>
<dbReference type="GO" id="GO:0005829">
    <property type="term" value="C:cytosol"/>
    <property type="evidence" value="ECO:0007669"/>
    <property type="project" value="TreeGrafter"/>
</dbReference>
<dbReference type="PANTHER" id="PTHR30160:SF1">
    <property type="entry name" value="LIPOPOLYSACCHARIDE 1,2-N-ACETYLGLUCOSAMINETRANSFERASE-RELATED"/>
    <property type="match status" value="1"/>
</dbReference>
<evidence type="ECO:0000313" key="4">
    <source>
        <dbReference type="Proteomes" id="UP000054624"/>
    </source>
</evidence>
<dbReference type="Proteomes" id="UP000054624">
    <property type="component" value="Unassembled WGS sequence"/>
</dbReference>
<proteinExistence type="predicted"/>
<evidence type="ECO:0000256" key="1">
    <source>
        <dbReference type="ARBA" id="ARBA00022676"/>
    </source>
</evidence>
<dbReference type="RefSeq" id="WP_096031288.1">
    <property type="nucleotide sequence ID" value="NZ_FCOI02000006.1"/>
</dbReference>
<dbReference type="SUPFAM" id="SSF53756">
    <property type="entry name" value="UDP-Glycosyltransferase/glycogen phosphorylase"/>
    <property type="match status" value="1"/>
</dbReference>
<organism evidence="3 4">
    <name type="scientific">Caballeronia temeraria</name>
    <dbReference type="NCBI Taxonomy" id="1777137"/>
    <lineage>
        <taxon>Bacteria</taxon>
        <taxon>Pseudomonadati</taxon>
        <taxon>Pseudomonadota</taxon>
        <taxon>Betaproteobacteria</taxon>
        <taxon>Burkholderiales</taxon>
        <taxon>Burkholderiaceae</taxon>
        <taxon>Caballeronia</taxon>
    </lineage>
</organism>
<sequence>MKRDPVNPSTLPPVVEAHARKSAASEARNWGADVKRILCIRLDNLGDVLMTTPALHALRSAQPGRHLTLLASRSGKAAAPFIDAIDDVIEYDAPWVKQDAPIDALADLAMRARLAASQFDAAVIFSVYSQNPLPAAMLCHLAGIPLRLAHCRENPYGLLTDWVQETEPQHGTRHEVERQLALVARVGARTTDTRMRFDVRPDDAASLAQKLGTRGVDLHAPFIVVHPGATAASRRYPTGRFAQVIERLGTQLQWPMLVTGSPSESALCREACGDSAHAIDLSGALELGELAALIEHARVLLSNNSGPVHLASALSTPVVDLYALTNPQHMPWQTPHRVLYHDVPCRWCYRSVCPEGHHACLVQVGVDEVVSAVLELSENASLINPTIQAS</sequence>